<dbReference type="Proteomes" id="UP000261166">
    <property type="component" value="Unassembled WGS sequence"/>
</dbReference>
<dbReference type="AlphaFoldDB" id="A0A3E3IPX9"/>
<protein>
    <submittedName>
        <fullName evidence="2">CopG family transcriptional regulator</fullName>
    </submittedName>
</protein>
<dbReference type="Pfam" id="PF21699">
    <property type="entry name" value="TM1266-like"/>
    <property type="match status" value="1"/>
</dbReference>
<dbReference type="EMBL" id="QVLV01000003">
    <property type="protein sequence ID" value="RGE63413.1"/>
    <property type="molecule type" value="Genomic_DNA"/>
</dbReference>
<accession>A0A3E3IPX9</accession>
<evidence type="ECO:0000313" key="4">
    <source>
        <dbReference type="Proteomes" id="UP000261166"/>
    </source>
</evidence>
<dbReference type="OrthoDB" id="9796135at2"/>
<dbReference type="NCBIfam" id="TIGR03959">
    <property type="entry name" value="hyd_TM1266"/>
    <property type="match status" value="1"/>
</dbReference>
<sequence>MEEKVAIIGIFITDNAAASKVNDLLHEFSDCIIGRMGIPYREKSMNIISIIVSADPGRISALSGRLGRIEGITSKAMQAQVRPGPSPR</sequence>
<evidence type="ECO:0000313" key="3">
    <source>
        <dbReference type="Proteomes" id="UP000260812"/>
    </source>
</evidence>
<dbReference type="InterPro" id="IPR023860">
    <property type="entry name" value="FeFe-hyd_TM1266"/>
</dbReference>
<keyword evidence="3" id="KW-1185">Reference proteome</keyword>
<comment type="caution">
    <text evidence="2">The sequence shown here is derived from an EMBL/GenBank/DDBJ whole genome shotgun (WGS) entry which is preliminary data.</text>
</comment>
<evidence type="ECO:0000313" key="2">
    <source>
        <dbReference type="EMBL" id="RGE69155.1"/>
    </source>
</evidence>
<dbReference type="RefSeq" id="WP_025488949.1">
    <property type="nucleotide sequence ID" value="NZ_CALBAU010000203.1"/>
</dbReference>
<name>A0A3E3IPX9_9FIRM</name>
<dbReference type="SUPFAM" id="SSF55021">
    <property type="entry name" value="ACT-like"/>
    <property type="match status" value="1"/>
</dbReference>
<dbReference type="GeneID" id="97986345"/>
<gene>
    <name evidence="2" type="ORF">DWY69_18915</name>
    <name evidence="1" type="ORF">DXC51_05475</name>
</gene>
<organism evidence="2 4">
    <name type="scientific">Eisenbergiella massiliensis</name>
    <dbReference type="NCBI Taxonomy" id="1720294"/>
    <lineage>
        <taxon>Bacteria</taxon>
        <taxon>Bacillati</taxon>
        <taxon>Bacillota</taxon>
        <taxon>Clostridia</taxon>
        <taxon>Lachnospirales</taxon>
        <taxon>Lachnospiraceae</taxon>
        <taxon>Eisenbergiella</taxon>
    </lineage>
</organism>
<evidence type="ECO:0000313" key="1">
    <source>
        <dbReference type="EMBL" id="RGE63413.1"/>
    </source>
</evidence>
<dbReference type="InterPro" id="IPR027271">
    <property type="entry name" value="Acetolactate_synth/TF_NikR_C"/>
</dbReference>
<dbReference type="InterPro" id="IPR045865">
    <property type="entry name" value="ACT-like_dom_sf"/>
</dbReference>
<reference evidence="2 4" key="1">
    <citation type="submission" date="2018-08" db="EMBL/GenBank/DDBJ databases">
        <title>A genome reference for cultivated species of the human gut microbiota.</title>
        <authorList>
            <person name="Zou Y."/>
            <person name="Xue W."/>
            <person name="Luo G."/>
        </authorList>
    </citation>
    <scope>NUCLEOTIDE SEQUENCE [LARGE SCALE GENOMIC DNA]</scope>
    <source>
        <strain evidence="2 4">AF26-4BH</strain>
        <strain evidence="1">TF05-5AC</strain>
    </source>
</reference>
<dbReference type="Proteomes" id="UP000260812">
    <property type="component" value="Unassembled WGS sequence"/>
</dbReference>
<proteinExistence type="predicted"/>
<dbReference type="Gene3D" id="3.30.70.1150">
    <property type="entry name" value="ACT-like. Chain A, domain 2"/>
    <property type="match status" value="1"/>
</dbReference>
<dbReference type="EMBL" id="QVLU01000018">
    <property type="protein sequence ID" value="RGE69155.1"/>
    <property type="molecule type" value="Genomic_DNA"/>
</dbReference>